<organism evidence="22 23">
    <name type="scientific">Morella rubra</name>
    <name type="common">Chinese bayberry</name>
    <dbReference type="NCBI Taxonomy" id="262757"/>
    <lineage>
        <taxon>Eukaryota</taxon>
        <taxon>Viridiplantae</taxon>
        <taxon>Streptophyta</taxon>
        <taxon>Embryophyta</taxon>
        <taxon>Tracheophyta</taxon>
        <taxon>Spermatophyta</taxon>
        <taxon>Magnoliopsida</taxon>
        <taxon>eudicotyledons</taxon>
        <taxon>Gunneridae</taxon>
        <taxon>Pentapetalae</taxon>
        <taxon>rosids</taxon>
        <taxon>fabids</taxon>
        <taxon>Fagales</taxon>
        <taxon>Myricaceae</taxon>
        <taxon>Morella</taxon>
    </lineage>
</organism>
<evidence type="ECO:0000256" key="13">
    <source>
        <dbReference type="ARBA" id="ARBA00022989"/>
    </source>
</evidence>
<feature type="domain" description="Protein kinase" evidence="21">
    <location>
        <begin position="591"/>
        <end position="846"/>
    </location>
</feature>
<evidence type="ECO:0000256" key="14">
    <source>
        <dbReference type="ARBA" id="ARBA00023136"/>
    </source>
</evidence>
<proteinExistence type="predicted"/>
<dbReference type="InterPro" id="IPR032675">
    <property type="entry name" value="LRR_dom_sf"/>
</dbReference>
<dbReference type="AlphaFoldDB" id="A0A6A1UUJ4"/>
<feature type="binding site" evidence="19">
    <location>
        <position position="619"/>
    </location>
    <ligand>
        <name>ATP</name>
        <dbReference type="ChEBI" id="CHEBI:30616"/>
    </ligand>
</feature>
<keyword evidence="5" id="KW-0433">Leucine-rich repeat</keyword>
<dbReference type="SMART" id="SM00369">
    <property type="entry name" value="LRR_TYP"/>
    <property type="match status" value="7"/>
</dbReference>
<keyword evidence="3" id="KW-0723">Serine/threonine-protein kinase</keyword>
<dbReference type="Pfam" id="PF00560">
    <property type="entry name" value="LRR_1"/>
    <property type="match status" value="7"/>
</dbReference>
<accession>A0A6A1UUJ4</accession>
<keyword evidence="12 19" id="KW-0067">ATP-binding</keyword>
<evidence type="ECO:0000259" key="21">
    <source>
        <dbReference type="PROSITE" id="PS50011"/>
    </source>
</evidence>
<dbReference type="SUPFAM" id="SSF56112">
    <property type="entry name" value="Protein kinase-like (PK-like)"/>
    <property type="match status" value="1"/>
</dbReference>
<comment type="caution">
    <text evidence="22">The sequence shown here is derived from an EMBL/GenBank/DDBJ whole genome shotgun (WGS) entry which is preliminary data.</text>
</comment>
<evidence type="ECO:0000256" key="3">
    <source>
        <dbReference type="ARBA" id="ARBA00022527"/>
    </source>
</evidence>
<dbReference type="PROSITE" id="PS00109">
    <property type="entry name" value="PROTEIN_KINASE_TYR"/>
    <property type="match status" value="1"/>
</dbReference>
<name>A0A6A1UUJ4_9ROSI</name>
<keyword evidence="6" id="KW-0808">Transferase</keyword>
<evidence type="ECO:0000256" key="9">
    <source>
        <dbReference type="ARBA" id="ARBA00022737"/>
    </source>
</evidence>
<evidence type="ECO:0000256" key="7">
    <source>
        <dbReference type="ARBA" id="ARBA00022692"/>
    </source>
</evidence>
<evidence type="ECO:0000256" key="18">
    <source>
        <dbReference type="ARBA" id="ARBA00048679"/>
    </source>
</evidence>
<keyword evidence="11" id="KW-0418">Kinase</keyword>
<dbReference type="OrthoDB" id="676979at2759"/>
<evidence type="ECO:0000256" key="11">
    <source>
        <dbReference type="ARBA" id="ARBA00022777"/>
    </source>
</evidence>
<dbReference type="Proteomes" id="UP000516437">
    <property type="component" value="Chromosome 8"/>
</dbReference>
<dbReference type="InterPro" id="IPR001611">
    <property type="entry name" value="Leu-rich_rpt"/>
</dbReference>
<evidence type="ECO:0000256" key="5">
    <source>
        <dbReference type="ARBA" id="ARBA00022614"/>
    </source>
</evidence>
<dbReference type="InterPro" id="IPR008266">
    <property type="entry name" value="Tyr_kinase_AS"/>
</dbReference>
<evidence type="ECO:0000256" key="10">
    <source>
        <dbReference type="ARBA" id="ARBA00022741"/>
    </source>
</evidence>
<dbReference type="InterPro" id="IPR051420">
    <property type="entry name" value="Ser_Thr_Kinases_DiverseReg"/>
</dbReference>
<keyword evidence="4" id="KW-0597">Phosphoprotein</keyword>
<dbReference type="EMBL" id="RXIC02000026">
    <property type="protein sequence ID" value="KAB1203931.1"/>
    <property type="molecule type" value="Genomic_DNA"/>
</dbReference>
<dbReference type="GO" id="GO:0016020">
    <property type="term" value="C:membrane"/>
    <property type="evidence" value="ECO:0007669"/>
    <property type="project" value="UniProtKB-SubCell"/>
</dbReference>
<dbReference type="InterPro" id="IPR011009">
    <property type="entry name" value="Kinase-like_dom_sf"/>
</dbReference>
<keyword evidence="23" id="KW-1185">Reference proteome</keyword>
<dbReference type="GO" id="GO:0004674">
    <property type="term" value="F:protein serine/threonine kinase activity"/>
    <property type="evidence" value="ECO:0007669"/>
    <property type="project" value="UniProtKB-KW"/>
</dbReference>
<comment type="subcellular location">
    <subcellularLocation>
        <location evidence="1">Membrane</location>
        <topology evidence="1">Single-pass type I membrane protein</topology>
    </subcellularLocation>
</comment>
<evidence type="ECO:0000313" key="22">
    <source>
        <dbReference type="EMBL" id="KAB1203931.1"/>
    </source>
</evidence>
<evidence type="ECO:0000256" key="19">
    <source>
        <dbReference type="PROSITE-ProRule" id="PRU10141"/>
    </source>
</evidence>
<keyword evidence="8" id="KW-0732">Signal</keyword>
<feature type="transmembrane region" description="Helical" evidence="20">
    <location>
        <begin position="529"/>
        <end position="551"/>
    </location>
</feature>
<dbReference type="PANTHER" id="PTHR48005:SF16">
    <property type="entry name" value="MDIS1-INTERACTING RECEPTOR LIKE KINASE 2-LIKE ISOFORM X1"/>
    <property type="match status" value="1"/>
</dbReference>
<evidence type="ECO:0000256" key="16">
    <source>
        <dbReference type="ARBA" id="ARBA00023180"/>
    </source>
</evidence>
<dbReference type="PANTHER" id="PTHR48005">
    <property type="entry name" value="LEUCINE RICH REPEAT KINASE 2"/>
    <property type="match status" value="1"/>
</dbReference>
<dbReference type="Pfam" id="PF00069">
    <property type="entry name" value="Pkinase"/>
    <property type="match status" value="1"/>
</dbReference>
<comment type="catalytic activity">
    <reaction evidence="17">
        <text>L-threonyl-[protein] + ATP = O-phospho-L-threonyl-[protein] + ADP + H(+)</text>
        <dbReference type="Rhea" id="RHEA:46608"/>
        <dbReference type="Rhea" id="RHEA-COMP:11060"/>
        <dbReference type="Rhea" id="RHEA-COMP:11605"/>
        <dbReference type="ChEBI" id="CHEBI:15378"/>
        <dbReference type="ChEBI" id="CHEBI:30013"/>
        <dbReference type="ChEBI" id="CHEBI:30616"/>
        <dbReference type="ChEBI" id="CHEBI:61977"/>
        <dbReference type="ChEBI" id="CHEBI:456216"/>
        <dbReference type="EC" id="2.7.11.1"/>
    </reaction>
</comment>
<dbReference type="InterPro" id="IPR017441">
    <property type="entry name" value="Protein_kinase_ATP_BS"/>
</dbReference>
<dbReference type="Gene3D" id="3.30.200.20">
    <property type="entry name" value="Phosphorylase Kinase, domain 1"/>
    <property type="match status" value="1"/>
</dbReference>
<dbReference type="PROSITE" id="PS50011">
    <property type="entry name" value="PROTEIN_KINASE_DOM"/>
    <property type="match status" value="1"/>
</dbReference>
<keyword evidence="15" id="KW-0675">Receptor</keyword>
<dbReference type="FunFam" id="3.30.200.20:FF:000309">
    <property type="entry name" value="Leucine-rich repeat receptor protein kinase MSP1"/>
    <property type="match status" value="1"/>
</dbReference>
<dbReference type="Pfam" id="PF23598">
    <property type="entry name" value="LRR_14"/>
    <property type="match status" value="1"/>
</dbReference>
<dbReference type="FunFam" id="3.80.10.10:FF:000095">
    <property type="entry name" value="LRR receptor-like serine/threonine-protein kinase GSO1"/>
    <property type="match status" value="2"/>
</dbReference>
<evidence type="ECO:0000256" key="4">
    <source>
        <dbReference type="ARBA" id="ARBA00022553"/>
    </source>
</evidence>
<dbReference type="EC" id="2.7.11.1" evidence="2"/>
<evidence type="ECO:0000313" key="23">
    <source>
        <dbReference type="Proteomes" id="UP000516437"/>
    </source>
</evidence>
<dbReference type="InterPro" id="IPR000719">
    <property type="entry name" value="Prot_kinase_dom"/>
</dbReference>
<dbReference type="InterPro" id="IPR055414">
    <property type="entry name" value="LRR_R13L4/SHOC2-like"/>
</dbReference>
<protein>
    <recommendedName>
        <fullName evidence="2">non-specific serine/threonine protein kinase</fullName>
        <ecNumber evidence="2">2.7.11.1</ecNumber>
    </recommendedName>
</protein>
<evidence type="ECO:0000256" key="20">
    <source>
        <dbReference type="SAM" id="Phobius"/>
    </source>
</evidence>
<evidence type="ECO:0000256" key="12">
    <source>
        <dbReference type="ARBA" id="ARBA00022840"/>
    </source>
</evidence>
<keyword evidence="7 20" id="KW-0812">Transmembrane</keyword>
<keyword evidence="13 20" id="KW-1133">Transmembrane helix</keyword>
<evidence type="ECO:0000256" key="6">
    <source>
        <dbReference type="ARBA" id="ARBA00022679"/>
    </source>
</evidence>
<evidence type="ECO:0000256" key="8">
    <source>
        <dbReference type="ARBA" id="ARBA00022729"/>
    </source>
</evidence>
<keyword evidence="9" id="KW-0677">Repeat</keyword>
<dbReference type="SUPFAM" id="SSF52058">
    <property type="entry name" value="L domain-like"/>
    <property type="match status" value="2"/>
</dbReference>
<sequence>MASSVSISMAVAAWAACVLFCGTSWDIMSMAFAAAASESSSLQLEAKTLRESGWWSRNETSNSSGPCEWYGIACNAGGSVTGIRLAGVNLEAKPKLNFTSLPNLVRLELRGTRLRGSIPAEIGTLSKLTHLDLSYNNLVGEFPLPLTNLTRLVELDISLNEISGFIPKRIENLKNLVKLDLGENNFIGPIPWTLCLLTNLTHLDVSSNPLNGSLPEEIGNLKNLVQLRLSGNNLMGPIPSSLWLLSNLTYLDMSSNQINDFIVGSGVEKLKNLVFLDLRDNMLIGPIPSNIGSLTRLRYLNLRNNKIHGSIPPEIGNMKDLSYLSLEGNRLHSQIPSTIGDLTNLRTLFLDENQITGSIPTEIGNLKKLTHLIFNANNLSGSIPTQLTSCSFLEDLLLSNNSLSGSIPYQIDDLYLLQTIDLRHNYISGKIPLELGSLAFLTLLDLSYNNLTGNIPLSFASVQNINLSYNFLGGQIPDSFRNRSANILVGNKDLCGHDFIGFLPCLSSVPAHNNSSTANKKSVLTKIEVLVPISMSLAFFVLGVFLLFRLIRVKKKGSNSRDDPKNGNMFSIWNYDGHIAYEDIIKATNDFDIRYCIGTGGYGSVYKAELPNSRVVALKKLHHWEAENQAFEESFKNEVKVLTEIRHRHIIKLHGFCLHKQCMFLVYEYMERGSLFCILNNDVEAVELNWSKRVNIIKGISHALSYLHHECIPPIVHRDISSSNVLLNSKLEAFVSDFGTAKLLDPDSSNRTLAVGTYGYVAPDIRLPPPNHRLERDVLLVAKMAFACLRPEPKSRPTMKWVSQGFLSQKKPTAKPLHTVSLWQLRNQDMHDIGESQIQSGNDACG</sequence>
<keyword evidence="10 19" id="KW-0547">Nucleotide-binding</keyword>
<dbReference type="Gene3D" id="3.80.10.10">
    <property type="entry name" value="Ribonuclease Inhibitor"/>
    <property type="match status" value="3"/>
</dbReference>
<evidence type="ECO:0000256" key="2">
    <source>
        <dbReference type="ARBA" id="ARBA00012513"/>
    </source>
</evidence>
<keyword evidence="16" id="KW-0325">Glycoprotein</keyword>
<dbReference type="PROSITE" id="PS00107">
    <property type="entry name" value="PROTEIN_KINASE_ATP"/>
    <property type="match status" value="1"/>
</dbReference>
<dbReference type="GO" id="GO:0005524">
    <property type="term" value="F:ATP binding"/>
    <property type="evidence" value="ECO:0007669"/>
    <property type="project" value="UniProtKB-UniRule"/>
</dbReference>
<keyword evidence="14 20" id="KW-0472">Membrane</keyword>
<evidence type="ECO:0000256" key="15">
    <source>
        <dbReference type="ARBA" id="ARBA00023170"/>
    </source>
</evidence>
<dbReference type="SMART" id="SM00365">
    <property type="entry name" value="LRR_SD22"/>
    <property type="match status" value="7"/>
</dbReference>
<evidence type="ECO:0000256" key="1">
    <source>
        <dbReference type="ARBA" id="ARBA00004479"/>
    </source>
</evidence>
<reference evidence="22 23" key="1">
    <citation type="journal article" date="2019" name="Plant Biotechnol. J.">
        <title>The red bayberry genome and genetic basis of sex determination.</title>
        <authorList>
            <person name="Jia H.M."/>
            <person name="Jia H.J."/>
            <person name="Cai Q.L."/>
            <person name="Wang Y."/>
            <person name="Zhao H.B."/>
            <person name="Yang W.F."/>
            <person name="Wang G.Y."/>
            <person name="Li Y.H."/>
            <person name="Zhan D.L."/>
            <person name="Shen Y.T."/>
            <person name="Niu Q.F."/>
            <person name="Chang L."/>
            <person name="Qiu J."/>
            <person name="Zhao L."/>
            <person name="Xie H.B."/>
            <person name="Fu W.Y."/>
            <person name="Jin J."/>
            <person name="Li X.W."/>
            <person name="Jiao Y."/>
            <person name="Zhou C.C."/>
            <person name="Tu T."/>
            <person name="Chai C.Y."/>
            <person name="Gao J.L."/>
            <person name="Fan L.J."/>
            <person name="van de Weg E."/>
            <person name="Wang J.Y."/>
            <person name="Gao Z.S."/>
        </authorList>
    </citation>
    <scope>NUCLEOTIDE SEQUENCE [LARGE SCALE GENOMIC DNA]</scope>
    <source>
        <tissue evidence="22">Leaves</tissue>
    </source>
</reference>
<dbReference type="InterPro" id="IPR003591">
    <property type="entry name" value="Leu-rich_rpt_typical-subtyp"/>
</dbReference>
<dbReference type="Gene3D" id="1.10.510.10">
    <property type="entry name" value="Transferase(Phosphotransferase) domain 1"/>
    <property type="match status" value="1"/>
</dbReference>
<evidence type="ECO:0000256" key="17">
    <source>
        <dbReference type="ARBA" id="ARBA00047899"/>
    </source>
</evidence>
<gene>
    <name evidence="22" type="ORF">CJ030_MR8G020728</name>
</gene>
<comment type="catalytic activity">
    <reaction evidence="18">
        <text>L-seryl-[protein] + ATP = O-phospho-L-seryl-[protein] + ADP + H(+)</text>
        <dbReference type="Rhea" id="RHEA:17989"/>
        <dbReference type="Rhea" id="RHEA-COMP:9863"/>
        <dbReference type="Rhea" id="RHEA-COMP:11604"/>
        <dbReference type="ChEBI" id="CHEBI:15378"/>
        <dbReference type="ChEBI" id="CHEBI:29999"/>
        <dbReference type="ChEBI" id="CHEBI:30616"/>
        <dbReference type="ChEBI" id="CHEBI:83421"/>
        <dbReference type="ChEBI" id="CHEBI:456216"/>
        <dbReference type="EC" id="2.7.11.1"/>
    </reaction>
</comment>